<keyword evidence="1" id="KW-1133">Transmembrane helix</keyword>
<dbReference type="EMBL" id="CCSB01000004">
    <property type="protein sequence ID" value="CDZ78842.1"/>
    <property type="molecule type" value="Genomic_DNA"/>
</dbReference>
<feature type="transmembrane region" description="Helical" evidence="1">
    <location>
        <begin position="106"/>
        <end position="139"/>
    </location>
</feature>
<dbReference type="Proteomes" id="UP000044071">
    <property type="component" value="Unassembled WGS sequence"/>
</dbReference>
<proteinExistence type="predicted"/>
<feature type="transmembrane region" description="Helical" evidence="1">
    <location>
        <begin position="151"/>
        <end position="173"/>
    </location>
</feature>
<dbReference type="AlphaFoldDB" id="A0A078L0S0"/>
<name>A0A078L0S0_9GAMM</name>
<organism evidence="2 3">
    <name type="scientific">Legionella massiliensis</name>
    <dbReference type="NCBI Taxonomy" id="1034943"/>
    <lineage>
        <taxon>Bacteria</taxon>
        <taxon>Pseudomonadati</taxon>
        <taxon>Pseudomonadota</taxon>
        <taxon>Gammaproteobacteria</taxon>
        <taxon>Legionellales</taxon>
        <taxon>Legionellaceae</taxon>
        <taxon>Legionella</taxon>
    </lineage>
</organism>
<keyword evidence="1" id="KW-0472">Membrane</keyword>
<accession>A0A078L0S0</accession>
<evidence type="ECO:0000256" key="1">
    <source>
        <dbReference type="SAM" id="Phobius"/>
    </source>
</evidence>
<evidence type="ECO:0000313" key="3">
    <source>
        <dbReference type="Proteomes" id="UP000044071"/>
    </source>
</evidence>
<keyword evidence="1" id="KW-0812">Transmembrane</keyword>
<evidence type="ECO:0000313" key="2">
    <source>
        <dbReference type="EMBL" id="CDZ78842.1"/>
    </source>
</evidence>
<dbReference type="RefSeq" id="WP_044012022.1">
    <property type="nucleotide sequence ID" value="NZ_CCVW01000004.1"/>
</dbReference>
<reference evidence="2 3" key="1">
    <citation type="submission" date="2014-06" db="EMBL/GenBank/DDBJ databases">
        <authorList>
            <person name="Urmite Genomes Urmite Genomes"/>
        </authorList>
    </citation>
    <scope>NUCLEOTIDE SEQUENCE [LARGE SCALE GENOMIC DNA]</scope>
</reference>
<keyword evidence="3" id="KW-1185">Reference proteome</keyword>
<gene>
    <name evidence="2" type="ORF">BN59_03156</name>
</gene>
<sequence length="222" mass="23659">MPSLLSKFDSAIKGFNERFERKSEIATFVNALNRLRALAEIDLQQSYFFSLARTKMNWAPSLVERLTVILQETTSEEALRKNLPKLTTLCHQYEQKADISYPWARALGLLACSAVGLLLGLPIGAVVGFIGIFVCVGIATGPFSPWALDLSGTIAGVIAVVGLTIGAGAGAAMGTTAGYSLGSYLVGADVSDLSNAIFFHNEHLTLSHCAAEIEQSAKGLSY</sequence>
<protein>
    <submittedName>
        <fullName evidence="2">Uncharacterized protein</fullName>
    </submittedName>
</protein>